<dbReference type="Pfam" id="PF13527">
    <property type="entry name" value="Acetyltransf_9"/>
    <property type="match status" value="1"/>
</dbReference>
<keyword evidence="3" id="KW-1185">Reference proteome</keyword>
<protein>
    <submittedName>
        <fullName evidence="2">GNAT family N-acetyltransferase</fullName>
    </submittedName>
</protein>
<accession>A0A371Q3L6</accession>
<dbReference type="EMBL" id="QUAC01000127">
    <property type="protein sequence ID" value="REK89315.1"/>
    <property type="molecule type" value="Genomic_DNA"/>
</dbReference>
<dbReference type="RefSeq" id="WP_128507958.1">
    <property type="nucleotide sequence ID" value="NZ_QUAC01000127.1"/>
</dbReference>
<sequence>MTGNSPSAWPAVVRLAQYTKTEISEILGDGDDPFGVAEAGLSWLPKEEHFGIRRDGCLVAHAGLLMVPLSIGGVETKVVGLGGVAVTPELRGHGLARMVVTAALTHARTMGPQHGLLFCRPPLVPLYQRLGWRTLQQDVHVEQPDGPVVMPLRTMWTPLHDDASWPEGPVRLLSLPM</sequence>
<dbReference type="SUPFAM" id="SSF55729">
    <property type="entry name" value="Acyl-CoA N-acyltransferases (Nat)"/>
    <property type="match status" value="1"/>
</dbReference>
<keyword evidence="2" id="KW-0808">Transferase</keyword>
<dbReference type="CDD" id="cd04301">
    <property type="entry name" value="NAT_SF"/>
    <property type="match status" value="1"/>
</dbReference>
<gene>
    <name evidence="2" type="ORF">DY245_16225</name>
</gene>
<name>A0A371Q3L6_STRIH</name>
<evidence type="ECO:0000259" key="1">
    <source>
        <dbReference type="PROSITE" id="PS51186"/>
    </source>
</evidence>
<dbReference type="InterPro" id="IPR016181">
    <property type="entry name" value="Acyl_CoA_acyltransferase"/>
</dbReference>
<dbReference type="PROSITE" id="PS51186">
    <property type="entry name" value="GNAT"/>
    <property type="match status" value="1"/>
</dbReference>
<dbReference type="AlphaFoldDB" id="A0A371Q3L6"/>
<dbReference type="Gene3D" id="3.40.630.30">
    <property type="match status" value="1"/>
</dbReference>
<dbReference type="OrthoDB" id="5122062at2"/>
<dbReference type="GO" id="GO:0016747">
    <property type="term" value="F:acyltransferase activity, transferring groups other than amino-acyl groups"/>
    <property type="evidence" value="ECO:0007669"/>
    <property type="project" value="InterPro"/>
</dbReference>
<reference evidence="2 3" key="1">
    <citation type="submission" date="2018-08" db="EMBL/GenBank/DDBJ databases">
        <title>Streptomyces NEAU-D10 sp. nov., a novel Actinomycete isolated from soil.</title>
        <authorList>
            <person name="Jin L."/>
        </authorList>
    </citation>
    <scope>NUCLEOTIDE SEQUENCE [LARGE SCALE GENOMIC DNA]</scope>
    <source>
        <strain evidence="2 3">NEAU-D10</strain>
    </source>
</reference>
<evidence type="ECO:0000313" key="2">
    <source>
        <dbReference type="EMBL" id="REK89315.1"/>
    </source>
</evidence>
<feature type="domain" description="N-acetyltransferase" evidence="1">
    <location>
        <begin position="13"/>
        <end position="155"/>
    </location>
</feature>
<organism evidence="2 3">
    <name type="scientific">Streptomyces inhibens</name>
    <dbReference type="NCBI Taxonomy" id="2293571"/>
    <lineage>
        <taxon>Bacteria</taxon>
        <taxon>Bacillati</taxon>
        <taxon>Actinomycetota</taxon>
        <taxon>Actinomycetes</taxon>
        <taxon>Kitasatosporales</taxon>
        <taxon>Streptomycetaceae</taxon>
        <taxon>Streptomyces</taxon>
    </lineage>
</organism>
<comment type="caution">
    <text evidence="2">The sequence shown here is derived from an EMBL/GenBank/DDBJ whole genome shotgun (WGS) entry which is preliminary data.</text>
</comment>
<dbReference type="Proteomes" id="UP000262477">
    <property type="component" value="Unassembled WGS sequence"/>
</dbReference>
<evidence type="ECO:0000313" key="3">
    <source>
        <dbReference type="Proteomes" id="UP000262477"/>
    </source>
</evidence>
<dbReference type="InterPro" id="IPR000182">
    <property type="entry name" value="GNAT_dom"/>
</dbReference>
<proteinExistence type="predicted"/>